<evidence type="ECO:0000313" key="2">
    <source>
        <dbReference type="Proteomes" id="UP000287651"/>
    </source>
</evidence>
<dbReference type="Proteomes" id="UP000287651">
    <property type="component" value="Unassembled WGS sequence"/>
</dbReference>
<proteinExistence type="predicted"/>
<dbReference type="EMBL" id="AMZH03001694">
    <property type="protein sequence ID" value="RRT78368.1"/>
    <property type="molecule type" value="Genomic_DNA"/>
</dbReference>
<accession>A0A427AQ69</accession>
<comment type="caution">
    <text evidence="1">The sequence shown here is derived from an EMBL/GenBank/DDBJ whole genome shotgun (WGS) entry which is preliminary data.</text>
</comment>
<dbReference type="AlphaFoldDB" id="A0A427AQ69"/>
<name>A0A427AQ69_ENSVE</name>
<protein>
    <submittedName>
        <fullName evidence="1">Uncharacterized protein</fullName>
    </submittedName>
</protein>
<sequence>MSEEGLRVNLDLLKEQRAESHLQTLAYNKAIAKLYNRKGKLALNWEGPYRVTSIIRDKTYQLATQEGNTYCSLILRKEFFNEKRTMSCGWLGLHNVENKARPTIKEENRNYISRCSNFRRGETVAERDFFIHGDIIILGKLMKGFSMISRYG</sequence>
<evidence type="ECO:0000313" key="1">
    <source>
        <dbReference type="EMBL" id="RRT78368.1"/>
    </source>
</evidence>
<gene>
    <name evidence="1" type="ORF">B296_00001658</name>
</gene>
<organism evidence="1 2">
    <name type="scientific">Ensete ventricosum</name>
    <name type="common">Abyssinian banana</name>
    <name type="synonym">Musa ensete</name>
    <dbReference type="NCBI Taxonomy" id="4639"/>
    <lineage>
        <taxon>Eukaryota</taxon>
        <taxon>Viridiplantae</taxon>
        <taxon>Streptophyta</taxon>
        <taxon>Embryophyta</taxon>
        <taxon>Tracheophyta</taxon>
        <taxon>Spermatophyta</taxon>
        <taxon>Magnoliopsida</taxon>
        <taxon>Liliopsida</taxon>
        <taxon>Zingiberales</taxon>
        <taxon>Musaceae</taxon>
        <taxon>Ensete</taxon>
    </lineage>
</organism>
<reference evidence="1 2" key="1">
    <citation type="journal article" date="2014" name="Agronomy (Basel)">
        <title>A Draft Genome Sequence for Ensete ventricosum, the Drought-Tolerant Tree Against Hunger.</title>
        <authorList>
            <person name="Harrison J."/>
            <person name="Moore K.A."/>
            <person name="Paszkiewicz K."/>
            <person name="Jones T."/>
            <person name="Grant M."/>
            <person name="Ambacheew D."/>
            <person name="Muzemil S."/>
            <person name="Studholme D.J."/>
        </authorList>
    </citation>
    <scope>NUCLEOTIDE SEQUENCE [LARGE SCALE GENOMIC DNA]</scope>
</reference>